<name>A0A0B6YSB1_9EUPU</name>
<dbReference type="AlphaFoldDB" id="A0A0B6YSB1"/>
<proteinExistence type="predicted"/>
<feature type="non-terminal residue" evidence="1">
    <location>
        <position position="1"/>
    </location>
</feature>
<protein>
    <submittedName>
        <fullName evidence="1">Uncharacterized protein</fullName>
    </submittedName>
</protein>
<dbReference type="EMBL" id="HACG01011530">
    <property type="protein sequence ID" value="CEK58395.1"/>
    <property type="molecule type" value="Transcribed_RNA"/>
</dbReference>
<sequence length="140" mass="15918">VDGAGSGIYSNDRDDIAILELKLHENNGNMKNMNSEESANKHEYSSGNLVSMKCLETRETVEVDHDNMSDIDSKNTSCFSYTVRSKSMKEQQLMVSKLNTDLRKTIDTGVIIPKQERYFISEFEFNLPLSESHEDSLEDL</sequence>
<organism evidence="1">
    <name type="scientific">Arion vulgaris</name>
    <dbReference type="NCBI Taxonomy" id="1028688"/>
    <lineage>
        <taxon>Eukaryota</taxon>
        <taxon>Metazoa</taxon>
        <taxon>Spiralia</taxon>
        <taxon>Lophotrochozoa</taxon>
        <taxon>Mollusca</taxon>
        <taxon>Gastropoda</taxon>
        <taxon>Heterobranchia</taxon>
        <taxon>Euthyneura</taxon>
        <taxon>Panpulmonata</taxon>
        <taxon>Eupulmonata</taxon>
        <taxon>Stylommatophora</taxon>
        <taxon>Helicina</taxon>
        <taxon>Arionoidea</taxon>
        <taxon>Arionidae</taxon>
        <taxon>Arion</taxon>
    </lineage>
</organism>
<accession>A0A0B6YSB1</accession>
<gene>
    <name evidence="1" type="primary">ORF32948</name>
</gene>
<feature type="non-terminal residue" evidence="1">
    <location>
        <position position="140"/>
    </location>
</feature>
<reference evidence="1" key="1">
    <citation type="submission" date="2014-12" db="EMBL/GenBank/DDBJ databases">
        <title>Insight into the proteome of Arion vulgaris.</title>
        <authorList>
            <person name="Aradska J."/>
            <person name="Bulat T."/>
            <person name="Smidak R."/>
            <person name="Sarate P."/>
            <person name="Gangsoo J."/>
            <person name="Sialana F."/>
            <person name="Bilban M."/>
            <person name="Lubec G."/>
        </authorList>
    </citation>
    <scope>NUCLEOTIDE SEQUENCE</scope>
    <source>
        <tissue evidence="1">Skin</tissue>
    </source>
</reference>
<evidence type="ECO:0000313" key="1">
    <source>
        <dbReference type="EMBL" id="CEK58395.1"/>
    </source>
</evidence>